<reference evidence="1" key="1">
    <citation type="submission" date="2018-01" db="EMBL/GenBank/DDBJ databases">
        <title>An insight into the sialome of Amazonian anophelines.</title>
        <authorList>
            <person name="Ribeiro J.M."/>
            <person name="Scarpassa V."/>
            <person name="Calvo E."/>
        </authorList>
    </citation>
    <scope>NUCLEOTIDE SEQUENCE</scope>
</reference>
<protein>
    <submittedName>
        <fullName evidence="1">Putative secreted protein</fullName>
    </submittedName>
</protein>
<sequence length="87" mass="9485">MSFAISINLSRSWKAILMCWSVSFCFSAKPRSIPPIPVRSVLVVVGVAVSAAETPAVVAVHTRAEMVVFSDSTKVWLTPLRPEILTK</sequence>
<name>A0A2M4D1Y1_ANODA</name>
<proteinExistence type="predicted"/>
<dbReference type="EMBL" id="GGFL01007371">
    <property type="protein sequence ID" value="MBW71549.1"/>
    <property type="molecule type" value="Transcribed_RNA"/>
</dbReference>
<dbReference type="AlphaFoldDB" id="A0A2M4D1Y1"/>
<accession>A0A2M4D1Y1</accession>
<evidence type="ECO:0000313" key="1">
    <source>
        <dbReference type="EMBL" id="MBW71549.1"/>
    </source>
</evidence>
<organism evidence="1">
    <name type="scientific">Anopheles darlingi</name>
    <name type="common">Mosquito</name>
    <dbReference type="NCBI Taxonomy" id="43151"/>
    <lineage>
        <taxon>Eukaryota</taxon>
        <taxon>Metazoa</taxon>
        <taxon>Ecdysozoa</taxon>
        <taxon>Arthropoda</taxon>
        <taxon>Hexapoda</taxon>
        <taxon>Insecta</taxon>
        <taxon>Pterygota</taxon>
        <taxon>Neoptera</taxon>
        <taxon>Endopterygota</taxon>
        <taxon>Diptera</taxon>
        <taxon>Nematocera</taxon>
        <taxon>Culicoidea</taxon>
        <taxon>Culicidae</taxon>
        <taxon>Anophelinae</taxon>
        <taxon>Anopheles</taxon>
    </lineage>
</organism>